<dbReference type="Pfam" id="PF01656">
    <property type="entry name" value="CbiA"/>
    <property type="match status" value="1"/>
</dbReference>
<dbReference type="AlphaFoldDB" id="A0A9X3A092"/>
<feature type="domain" description="CobQ/CobB/MinD/ParA nucleotide binding" evidence="1">
    <location>
        <begin position="8"/>
        <end position="184"/>
    </location>
</feature>
<dbReference type="PANTHER" id="PTHR13696:SF96">
    <property type="entry name" value="COBQ_COBB_MIND_PARA NUCLEOTIDE BINDING DOMAIN-CONTAINING PROTEIN"/>
    <property type="match status" value="1"/>
</dbReference>
<comment type="caution">
    <text evidence="2">The sequence shown here is derived from an EMBL/GenBank/DDBJ whole genome shotgun (WGS) entry which is preliminary data.</text>
</comment>
<evidence type="ECO:0000313" key="3">
    <source>
        <dbReference type="Proteomes" id="UP001155040"/>
    </source>
</evidence>
<accession>A0A9X3A092</accession>
<dbReference type="Gene3D" id="3.40.50.300">
    <property type="entry name" value="P-loop containing nucleotide triphosphate hydrolases"/>
    <property type="match status" value="1"/>
</dbReference>
<dbReference type="InterPro" id="IPR027417">
    <property type="entry name" value="P-loop_NTPase"/>
</dbReference>
<dbReference type="InterPro" id="IPR002586">
    <property type="entry name" value="CobQ/CobB/MinD/ParA_Nub-bd_dom"/>
</dbReference>
<proteinExistence type="predicted"/>
<evidence type="ECO:0000259" key="1">
    <source>
        <dbReference type="Pfam" id="PF01656"/>
    </source>
</evidence>
<dbReference type="SUPFAM" id="SSF52540">
    <property type="entry name" value="P-loop containing nucleoside triphosphate hydrolases"/>
    <property type="match status" value="1"/>
</dbReference>
<sequence>MEKQIVGVANSKGGTGKSTIAIHLACCALETGVNVSLVDTDAQGSVKDWANVRPDSMETPNVVCNNDPYSIHVTIERLEDELIVVDSPAGLSEITGEVLGLSDLVLVPIMPSVLDLWGVGEFERVLEEQAQEGLEVVLVTSKYDHASTLSEELAEYLSEEYPEYSHLEYGICDRVAYKRQMGQGQTVLEGNDARAKNEVRRLYHDINDLLHE</sequence>
<dbReference type="RefSeq" id="WP_259091436.1">
    <property type="nucleotide sequence ID" value="NZ_JANTZY010000045.1"/>
</dbReference>
<dbReference type="InterPro" id="IPR050678">
    <property type="entry name" value="DNA_Partitioning_ATPase"/>
</dbReference>
<name>A0A9X3A092_9BACT</name>
<reference evidence="2" key="1">
    <citation type="submission" date="2022-08" db="EMBL/GenBank/DDBJ databases">
        <title>Genomic Encyclopedia of Type Strains, Phase V (KMG-V): Genome sequencing to study the core and pangenomes of soil and plant-associated prokaryotes.</title>
        <authorList>
            <person name="Whitman W."/>
        </authorList>
    </citation>
    <scope>NUCLEOTIDE SEQUENCE</scope>
    <source>
        <strain evidence="2">SP3012</strain>
    </source>
</reference>
<dbReference type="PANTHER" id="PTHR13696">
    <property type="entry name" value="P-LOOP CONTAINING NUCLEOSIDE TRIPHOSPHATE HYDROLASE"/>
    <property type="match status" value="1"/>
</dbReference>
<dbReference type="PIRSF" id="PIRSF009320">
    <property type="entry name" value="Nuc_binding_HP_1000"/>
    <property type="match status" value="1"/>
</dbReference>
<dbReference type="EMBL" id="JANUBF010000052">
    <property type="protein sequence ID" value="MCS4038277.1"/>
    <property type="molecule type" value="Genomic_DNA"/>
</dbReference>
<evidence type="ECO:0000313" key="2">
    <source>
        <dbReference type="EMBL" id="MCS4038277.1"/>
    </source>
</evidence>
<gene>
    <name evidence="2" type="ORF">GGQ01_003369</name>
</gene>
<organism evidence="2 3">
    <name type="scientific">Salinibacter ruber</name>
    <dbReference type="NCBI Taxonomy" id="146919"/>
    <lineage>
        <taxon>Bacteria</taxon>
        <taxon>Pseudomonadati</taxon>
        <taxon>Rhodothermota</taxon>
        <taxon>Rhodothermia</taxon>
        <taxon>Rhodothermales</taxon>
        <taxon>Salinibacteraceae</taxon>
        <taxon>Salinibacter</taxon>
    </lineage>
</organism>
<dbReference type="Proteomes" id="UP001155040">
    <property type="component" value="Unassembled WGS sequence"/>
</dbReference>
<protein>
    <submittedName>
        <fullName evidence="2">Chromosome partitioning protein</fullName>
    </submittedName>
</protein>
<dbReference type="CDD" id="cd02042">
    <property type="entry name" value="ParAB_family"/>
    <property type="match status" value="1"/>
</dbReference>